<dbReference type="InterPro" id="IPR041206">
    <property type="entry name" value="HEPN/RES_NTD1"/>
</dbReference>
<comment type="caution">
    <text evidence="2">The sequence shown here is derived from an EMBL/GenBank/DDBJ whole genome shotgun (WGS) entry which is preliminary data.</text>
</comment>
<dbReference type="SMART" id="SM00953">
    <property type="entry name" value="RES"/>
    <property type="match status" value="1"/>
</dbReference>
<protein>
    <recommendedName>
        <fullName evidence="1">RES domain-containing protein</fullName>
    </recommendedName>
</protein>
<keyword evidence="3" id="KW-1185">Reference proteome</keyword>
<feature type="domain" description="RES" evidence="1">
    <location>
        <begin position="194"/>
        <end position="348"/>
    </location>
</feature>
<sequence length="379" mass="41227">MSSPDEDLSSRSVCLNHVIDHHLRRHLGPSLTSGHCSFCDQMDPTAPIAVDFDRLAQAVMAGVNEKYERLERAERGIPTGVVIEDVCRGALDPQVTRAVQAWAQPASWQLRAPLQPGEHDEVILEPWPAFRDRVTHQRRFTLLASMSLHEQSQLAALDGVSAALEQLGLVRTLSAGHQVWRGRMRTDTAQPGYVAATIGSTPQDRATANRLSPAGVSMFYGSADVETAVAEISAHDPRPYAAVAAFELVRPVSVIDLSIIPASPGAFSPNSRALLHQVEFIRSFATDLSQPVVLDGREHTAYVPTQVLTEYFRWLSPLRVEGIVFRSAQNDGVNYALFTGPEGCIDAHTDKPGAMLRLQPGTELVLARTSGETCANAPS</sequence>
<evidence type="ECO:0000259" key="1">
    <source>
        <dbReference type="SMART" id="SM00953"/>
    </source>
</evidence>
<dbReference type="EMBL" id="BAAASD010000029">
    <property type="protein sequence ID" value="GAA2359507.1"/>
    <property type="molecule type" value="Genomic_DNA"/>
</dbReference>
<gene>
    <name evidence="2" type="ORF">GCM10010246_57030</name>
</gene>
<reference evidence="2 3" key="1">
    <citation type="journal article" date="2019" name="Int. J. Syst. Evol. Microbiol.">
        <title>The Global Catalogue of Microorganisms (GCM) 10K type strain sequencing project: providing services to taxonomists for standard genome sequencing and annotation.</title>
        <authorList>
            <consortium name="The Broad Institute Genomics Platform"/>
            <consortium name="The Broad Institute Genome Sequencing Center for Infectious Disease"/>
            <person name="Wu L."/>
            <person name="Ma J."/>
        </authorList>
    </citation>
    <scope>NUCLEOTIDE SEQUENCE [LARGE SCALE GENOMIC DNA]</scope>
    <source>
        <strain evidence="2 3">JCM 4316</strain>
    </source>
</reference>
<evidence type="ECO:0000313" key="3">
    <source>
        <dbReference type="Proteomes" id="UP001500253"/>
    </source>
</evidence>
<evidence type="ECO:0000313" key="2">
    <source>
        <dbReference type="EMBL" id="GAA2359507.1"/>
    </source>
</evidence>
<dbReference type="RefSeq" id="WP_346177236.1">
    <property type="nucleotide sequence ID" value="NZ_BAAASD010000029.1"/>
</dbReference>
<accession>A0ABN3GRU0</accession>
<name>A0ABN3GRU0_9ACTN</name>
<dbReference type="Pfam" id="PF18870">
    <property type="entry name" value="HEPN_RES_NTD1"/>
    <property type="match status" value="1"/>
</dbReference>
<dbReference type="Proteomes" id="UP001500253">
    <property type="component" value="Unassembled WGS sequence"/>
</dbReference>
<dbReference type="InterPro" id="IPR014914">
    <property type="entry name" value="RES_dom"/>
</dbReference>
<organism evidence="2 3">
    <name type="scientific">Streptomyces cuspidosporus</name>
    <dbReference type="NCBI Taxonomy" id="66882"/>
    <lineage>
        <taxon>Bacteria</taxon>
        <taxon>Bacillati</taxon>
        <taxon>Actinomycetota</taxon>
        <taxon>Actinomycetes</taxon>
        <taxon>Kitasatosporales</taxon>
        <taxon>Streptomycetaceae</taxon>
        <taxon>Streptomyces</taxon>
    </lineage>
</organism>
<dbReference type="Pfam" id="PF08808">
    <property type="entry name" value="RES"/>
    <property type="match status" value="1"/>
</dbReference>
<proteinExistence type="predicted"/>